<evidence type="ECO:0000313" key="2">
    <source>
        <dbReference type="Proteomes" id="UP000335636"/>
    </source>
</evidence>
<reference evidence="1" key="1">
    <citation type="submission" date="2019-04" db="EMBL/GenBank/DDBJ databases">
        <authorList>
            <person name="Alioto T."/>
            <person name="Alioto T."/>
        </authorList>
    </citation>
    <scope>NUCLEOTIDE SEQUENCE [LARGE SCALE GENOMIC DNA]</scope>
</reference>
<dbReference type="Proteomes" id="UP000335636">
    <property type="component" value="Unassembled WGS sequence"/>
</dbReference>
<dbReference type="AlphaFoldDB" id="A0A5E4D1G2"/>
<keyword evidence="2" id="KW-1185">Reference proteome</keyword>
<protein>
    <submittedName>
        <fullName evidence="1">Uncharacterized protein</fullName>
    </submittedName>
</protein>
<gene>
    <name evidence="1" type="ORF">MONAX_5E045935</name>
</gene>
<comment type="caution">
    <text evidence="1">The sequence shown here is derived from an EMBL/GenBank/DDBJ whole genome shotgun (WGS) entry which is preliminary data.</text>
</comment>
<feature type="non-terminal residue" evidence="1">
    <location>
        <position position="62"/>
    </location>
</feature>
<proteinExistence type="predicted"/>
<accession>A0A5E4D1G2</accession>
<name>A0A5E4D1G2_MARMO</name>
<dbReference type="EMBL" id="CABDUW010002744">
    <property type="protein sequence ID" value="VTJ87865.1"/>
    <property type="molecule type" value="Genomic_DNA"/>
</dbReference>
<evidence type="ECO:0000313" key="1">
    <source>
        <dbReference type="EMBL" id="VTJ87865.1"/>
    </source>
</evidence>
<sequence length="62" mass="6993">MRYPQSPVGAGSPLESLRNDYEKSCVGPLRQDTPRGFFFHLCNVEPPLAYLPQPRRGSPFSQ</sequence>
<organism evidence="1 2">
    <name type="scientific">Marmota monax</name>
    <name type="common">Woodchuck</name>
    <dbReference type="NCBI Taxonomy" id="9995"/>
    <lineage>
        <taxon>Eukaryota</taxon>
        <taxon>Metazoa</taxon>
        <taxon>Chordata</taxon>
        <taxon>Craniata</taxon>
        <taxon>Vertebrata</taxon>
        <taxon>Euteleostomi</taxon>
        <taxon>Mammalia</taxon>
        <taxon>Eutheria</taxon>
        <taxon>Euarchontoglires</taxon>
        <taxon>Glires</taxon>
        <taxon>Rodentia</taxon>
        <taxon>Sciuromorpha</taxon>
        <taxon>Sciuridae</taxon>
        <taxon>Xerinae</taxon>
        <taxon>Marmotini</taxon>
        <taxon>Marmota</taxon>
    </lineage>
</organism>